<proteinExistence type="predicted"/>
<name>A0A0E9QFJ9_ANGAN</name>
<protein>
    <submittedName>
        <fullName evidence="1">Uncharacterized protein</fullName>
    </submittedName>
</protein>
<sequence length="45" mass="5269">MESNFAKFSRTTSTHFRTEKSFIVPRKCFTECNTITDNNTTALYE</sequence>
<reference evidence="1" key="2">
    <citation type="journal article" date="2015" name="Fish Shellfish Immunol.">
        <title>Early steps in the European eel (Anguilla anguilla)-Vibrio vulnificus interaction in the gills: Role of the RtxA13 toxin.</title>
        <authorList>
            <person name="Callol A."/>
            <person name="Pajuelo D."/>
            <person name="Ebbesson L."/>
            <person name="Teles M."/>
            <person name="MacKenzie S."/>
            <person name="Amaro C."/>
        </authorList>
    </citation>
    <scope>NUCLEOTIDE SEQUENCE</scope>
</reference>
<dbReference type="EMBL" id="GBXM01093008">
    <property type="protein sequence ID" value="JAH15569.1"/>
    <property type="molecule type" value="Transcribed_RNA"/>
</dbReference>
<reference evidence="1" key="1">
    <citation type="submission" date="2014-11" db="EMBL/GenBank/DDBJ databases">
        <authorList>
            <person name="Amaro Gonzalez C."/>
        </authorList>
    </citation>
    <scope>NUCLEOTIDE SEQUENCE</scope>
</reference>
<evidence type="ECO:0000313" key="1">
    <source>
        <dbReference type="EMBL" id="JAH15569.1"/>
    </source>
</evidence>
<dbReference type="AlphaFoldDB" id="A0A0E9QFJ9"/>
<organism evidence="1">
    <name type="scientific">Anguilla anguilla</name>
    <name type="common">European freshwater eel</name>
    <name type="synonym">Muraena anguilla</name>
    <dbReference type="NCBI Taxonomy" id="7936"/>
    <lineage>
        <taxon>Eukaryota</taxon>
        <taxon>Metazoa</taxon>
        <taxon>Chordata</taxon>
        <taxon>Craniata</taxon>
        <taxon>Vertebrata</taxon>
        <taxon>Euteleostomi</taxon>
        <taxon>Actinopterygii</taxon>
        <taxon>Neopterygii</taxon>
        <taxon>Teleostei</taxon>
        <taxon>Anguilliformes</taxon>
        <taxon>Anguillidae</taxon>
        <taxon>Anguilla</taxon>
    </lineage>
</organism>
<accession>A0A0E9QFJ9</accession>